<dbReference type="Proteomes" id="UP001066276">
    <property type="component" value="Chromosome 3_1"/>
</dbReference>
<accession>A0AAV7UBJ5</accession>
<keyword evidence="2" id="KW-1185">Reference proteome</keyword>
<organism evidence="1 2">
    <name type="scientific">Pleurodeles waltl</name>
    <name type="common">Iberian ribbed newt</name>
    <dbReference type="NCBI Taxonomy" id="8319"/>
    <lineage>
        <taxon>Eukaryota</taxon>
        <taxon>Metazoa</taxon>
        <taxon>Chordata</taxon>
        <taxon>Craniata</taxon>
        <taxon>Vertebrata</taxon>
        <taxon>Euteleostomi</taxon>
        <taxon>Amphibia</taxon>
        <taxon>Batrachia</taxon>
        <taxon>Caudata</taxon>
        <taxon>Salamandroidea</taxon>
        <taxon>Salamandridae</taxon>
        <taxon>Pleurodelinae</taxon>
        <taxon>Pleurodeles</taxon>
    </lineage>
</organism>
<reference evidence="1" key="1">
    <citation type="journal article" date="2022" name="bioRxiv">
        <title>Sequencing and chromosome-scale assembly of the giantPleurodeles waltlgenome.</title>
        <authorList>
            <person name="Brown T."/>
            <person name="Elewa A."/>
            <person name="Iarovenko S."/>
            <person name="Subramanian E."/>
            <person name="Araus A.J."/>
            <person name="Petzold A."/>
            <person name="Susuki M."/>
            <person name="Suzuki K.-i.T."/>
            <person name="Hayashi T."/>
            <person name="Toyoda A."/>
            <person name="Oliveira C."/>
            <person name="Osipova E."/>
            <person name="Leigh N.D."/>
            <person name="Simon A."/>
            <person name="Yun M.H."/>
        </authorList>
    </citation>
    <scope>NUCLEOTIDE SEQUENCE</scope>
    <source>
        <strain evidence="1">20211129_DDA</strain>
        <tissue evidence="1">Liver</tissue>
    </source>
</reference>
<name>A0AAV7UBJ5_PLEWA</name>
<proteinExistence type="predicted"/>
<dbReference type="EMBL" id="JANPWB010000005">
    <property type="protein sequence ID" value="KAJ1186238.1"/>
    <property type="molecule type" value="Genomic_DNA"/>
</dbReference>
<evidence type="ECO:0000313" key="1">
    <source>
        <dbReference type="EMBL" id="KAJ1186238.1"/>
    </source>
</evidence>
<comment type="caution">
    <text evidence="1">The sequence shown here is derived from an EMBL/GenBank/DDBJ whole genome shotgun (WGS) entry which is preliminary data.</text>
</comment>
<evidence type="ECO:0000313" key="2">
    <source>
        <dbReference type="Proteomes" id="UP001066276"/>
    </source>
</evidence>
<dbReference type="AlphaFoldDB" id="A0AAV7UBJ5"/>
<gene>
    <name evidence="1" type="ORF">NDU88_003021</name>
</gene>
<protein>
    <submittedName>
        <fullName evidence="1">Uncharacterized protein</fullName>
    </submittedName>
</protein>
<sequence>MHARPRRTVLYARELNQPGGAHKYLNTPRKMLVCEDGMRDAVGKATSNTTGISLCSDFLRGLPQLLQTHSISSQPWTDSLGHPLHPASLQPRAAGASVGMCGQKRCTRRGRRERCKRGVHAKVTFLLCSERDINAAASSGL</sequence>